<feature type="region of interest" description="Domain IV, binds dsDNA" evidence="8">
    <location>
        <begin position="402"/>
        <end position="524"/>
    </location>
</feature>
<dbReference type="RefSeq" id="WP_098076775.1">
    <property type="nucleotide sequence ID" value="NZ_PDEQ01000007.1"/>
</dbReference>
<keyword evidence="7 8" id="KW-0238">DNA-binding</keyword>
<dbReference type="GO" id="GO:0006270">
    <property type="term" value="P:DNA replication initiation"/>
    <property type="evidence" value="ECO:0007669"/>
    <property type="project" value="UniProtKB-UniRule"/>
</dbReference>
<dbReference type="Gene3D" id="3.30.300.180">
    <property type="match status" value="1"/>
</dbReference>
<dbReference type="GO" id="GO:0008289">
    <property type="term" value="F:lipid binding"/>
    <property type="evidence" value="ECO:0007669"/>
    <property type="project" value="UniProtKB-KW"/>
</dbReference>
<dbReference type="NCBIfam" id="TIGR00362">
    <property type="entry name" value="DnaA"/>
    <property type="match status" value="1"/>
</dbReference>
<dbReference type="InterPro" id="IPR010921">
    <property type="entry name" value="Trp_repressor/repl_initiator"/>
</dbReference>
<dbReference type="HAMAP" id="MF_00377">
    <property type="entry name" value="DnaA_bact"/>
    <property type="match status" value="1"/>
</dbReference>
<dbReference type="InterPro" id="IPR013159">
    <property type="entry name" value="DnaA_C"/>
</dbReference>
<evidence type="ECO:0000256" key="6">
    <source>
        <dbReference type="ARBA" id="ARBA00023121"/>
    </source>
</evidence>
<evidence type="ECO:0000313" key="16">
    <source>
        <dbReference type="Proteomes" id="UP000220102"/>
    </source>
</evidence>
<comment type="subcellular location">
    <subcellularLocation>
        <location evidence="8">Cytoplasm</location>
    </subcellularLocation>
</comment>
<dbReference type="GO" id="GO:0003688">
    <property type="term" value="F:DNA replication origin binding"/>
    <property type="evidence" value="ECO:0007669"/>
    <property type="project" value="UniProtKB-UniRule"/>
</dbReference>
<keyword evidence="2 8" id="KW-0963">Cytoplasm</keyword>
<dbReference type="SMART" id="SM00382">
    <property type="entry name" value="AAA"/>
    <property type="match status" value="1"/>
</dbReference>
<dbReference type="GO" id="GO:0006275">
    <property type="term" value="P:regulation of DNA replication"/>
    <property type="evidence" value="ECO:0007669"/>
    <property type="project" value="UniProtKB-UniRule"/>
</dbReference>
<evidence type="ECO:0000313" key="15">
    <source>
        <dbReference type="EMBL" id="PEN12543.1"/>
    </source>
</evidence>
<dbReference type="Gene3D" id="1.10.8.60">
    <property type="match status" value="1"/>
</dbReference>
<dbReference type="GO" id="GO:0005886">
    <property type="term" value="C:plasma membrane"/>
    <property type="evidence" value="ECO:0007669"/>
    <property type="project" value="TreeGrafter"/>
</dbReference>
<dbReference type="Pfam" id="PF11638">
    <property type="entry name" value="DnaA_N"/>
    <property type="match status" value="1"/>
</dbReference>
<feature type="domain" description="Chromosomal replication initiator DnaA C-terminal" evidence="14">
    <location>
        <begin position="429"/>
        <end position="498"/>
    </location>
</feature>
<comment type="subunit">
    <text evidence="8">Oligomerizes as a right-handed, spiral filament on DNA at oriC.</text>
</comment>
<keyword evidence="16" id="KW-1185">Reference proteome</keyword>
<name>A0A2A8CVB3_9BACT</name>
<dbReference type="EMBL" id="PDEQ01000007">
    <property type="protein sequence ID" value="PEN12543.1"/>
    <property type="molecule type" value="Genomic_DNA"/>
</dbReference>
<dbReference type="Pfam" id="PF08299">
    <property type="entry name" value="Bac_DnaA_C"/>
    <property type="match status" value="1"/>
</dbReference>
<keyword evidence="4 8" id="KW-0547">Nucleotide-binding</keyword>
<dbReference type="PANTHER" id="PTHR30050">
    <property type="entry name" value="CHROMOSOMAL REPLICATION INITIATOR PROTEIN DNAA"/>
    <property type="match status" value="1"/>
</dbReference>
<accession>A0A2A8CVB3</accession>
<feature type="region of interest" description="Disordered" evidence="12">
    <location>
        <begin position="93"/>
        <end position="172"/>
    </location>
</feature>
<dbReference type="PANTHER" id="PTHR30050:SF2">
    <property type="entry name" value="CHROMOSOMAL REPLICATION INITIATOR PROTEIN DNAA"/>
    <property type="match status" value="1"/>
</dbReference>
<evidence type="ECO:0000256" key="7">
    <source>
        <dbReference type="ARBA" id="ARBA00023125"/>
    </source>
</evidence>
<evidence type="ECO:0000256" key="12">
    <source>
        <dbReference type="SAM" id="MobiDB-lite"/>
    </source>
</evidence>
<evidence type="ECO:0000259" key="13">
    <source>
        <dbReference type="SMART" id="SM00382"/>
    </source>
</evidence>
<feature type="binding site" evidence="8">
    <location>
        <position position="231"/>
    </location>
    <ligand>
        <name>ATP</name>
        <dbReference type="ChEBI" id="CHEBI:30616"/>
    </ligand>
</feature>
<comment type="caution">
    <text evidence="8">Lacks conserved residue(s) required for the propagation of feature annotation.</text>
</comment>
<dbReference type="InterPro" id="IPR018312">
    <property type="entry name" value="Chromosome_initiator_DnaA_CS"/>
</dbReference>
<evidence type="ECO:0000256" key="3">
    <source>
        <dbReference type="ARBA" id="ARBA00022705"/>
    </source>
</evidence>
<dbReference type="Pfam" id="PF00308">
    <property type="entry name" value="Bac_DnaA"/>
    <property type="match status" value="1"/>
</dbReference>
<dbReference type="InterPro" id="IPR027417">
    <property type="entry name" value="P-loop_NTPase"/>
</dbReference>
<dbReference type="GO" id="GO:0005524">
    <property type="term" value="F:ATP binding"/>
    <property type="evidence" value="ECO:0007669"/>
    <property type="project" value="UniProtKB-UniRule"/>
</dbReference>
<feature type="binding site" evidence="8">
    <location>
        <position position="229"/>
    </location>
    <ligand>
        <name>ATP</name>
        <dbReference type="ChEBI" id="CHEBI:30616"/>
    </ligand>
</feature>
<dbReference type="CDD" id="cd00009">
    <property type="entry name" value="AAA"/>
    <property type="match status" value="1"/>
</dbReference>
<evidence type="ECO:0000256" key="8">
    <source>
        <dbReference type="HAMAP-Rule" id="MF_00377"/>
    </source>
</evidence>
<keyword evidence="5 8" id="KW-0067">ATP-binding</keyword>
<dbReference type="SMART" id="SM00760">
    <property type="entry name" value="Bac_DnaA_C"/>
    <property type="match status" value="1"/>
</dbReference>
<protein>
    <recommendedName>
        <fullName evidence="8 9">Chromosomal replication initiator protein DnaA</fullName>
    </recommendedName>
</protein>
<dbReference type="CDD" id="cd06571">
    <property type="entry name" value="Bac_DnaA_C"/>
    <property type="match status" value="1"/>
</dbReference>
<gene>
    <name evidence="8 15" type="primary">dnaA</name>
    <name evidence="15" type="ORF">CRI94_13535</name>
</gene>
<dbReference type="PRINTS" id="PR00051">
    <property type="entry name" value="DNAA"/>
</dbReference>
<dbReference type="SUPFAM" id="SSF52540">
    <property type="entry name" value="P-loop containing nucleoside triphosphate hydrolases"/>
    <property type="match status" value="1"/>
</dbReference>
<reference evidence="15 16" key="1">
    <citation type="submission" date="2017-10" db="EMBL/GenBank/DDBJ databases">
        <title>Draft genome of Longibacter Salinarum.</title>
        <authorList>
            <person name="Goh K.M."/>
            <person name="Shamsir M.S."/>
            <person name="Lim S.W."/>
        </authorList>
    </citation>
    <scope>NUCLEOTIDE SEQUENCE [LARGE SCALE GENOMIC DNA]</scope>
    <source>
        <strain evidence="15 16">KCTC 52045</strain>
    </source>
</reference>
<dbReference type="InterPro" id="IPR013317">
    <property type="entry name" value="DnaA_dom"/>
</dbReference>
<dbReference type="GO" id="GO:0005737">
    <property type="term" value="C:cytoplasm"/>
    <property type="evidence" value="ECO:0007669"/>
    <property type="project" value="UniProtKB-SubCell"/>
</dbReference>
<organism evidence="15 16">
    <name type="scientific">Longibacter salinarum</name>
    <dbReference type="NCBI Taxonomy" id="1850348"/>
    <lineage>
        <taxon>Bacteria</taxon>
        <taxon>Pseudomonadati</taxon>
        <taxon>Rhodothermota</taxon>
        <taxon>Rhodothermia</taxon>
        <taxon>Rhodothermales</taxon>
        <taxon>Salisaetaceae</taxon>
        <taxon>Longibacter</taxon>
    </lineage>
</organism>
<dbReference type="SUPFAM" id="SSF48295">
    <property type="entry name" value="TrpR-like"/>
    <property type="match status" value="1"/>
</dbReference>
<evidence type="ECO:0000256" key="5">
    <source>
        <dbReference type="ARBA" id="ARBA00022840"/>
    </source>
</evidence>
<comment type="similarity">
    <text evidence="1 8 11">Belongs to the DnaA family.</text>
</comment>
<dbReference type="OrthoDB" id="9807019at2"/>
<feature type="domain" description="AAA+ ATPase" evidence="13">
    <location>
        <begin position="218"/>
        <end position="348"/>
    </location>
</feature>
<evidence type="ECO:0000256" key="4">
    <source>
        <dbReference type="ARBA" id="ARBA00022741"/>
    </source>
</evidence>
<dbReference type="Gene3D" id="3.40.50.300">
    <property type="entry name" value="P-loop containing nucleotide triphosphate hydrolases"/>
    <property type="match status" value="1"/>
</dbReference>
<dbReference type="InterPro" id="IPR001957">
    <property type="entry name" value="Chromosome_initiator_DnaA"/>
</dbReference>
<dbReference type="FunFam" id="1.10.8.60:FF:000003">
    <property type="entry name" value="Chromosomal replication initiator protein DnaA"/>
    <property type="match status" value="1"/>
</dbReference>
<feature type="region of interest" description="Domain I, interacts with DnaA modulators" evidence="8">
    <location>
        <begin position="1"/>
        <end position="116"/>
    </location>
</feature>
<dbReference type="InterPro" id="IPR020591">
    <property type="entry name" value="Chromosome_initiator_DnaA-like"/>
</dbReference>
<dbReference type="FunFam" id="3.40.50.300:FF:000668">
    <property type="entry name" value="Chromosomal replication initiator protein DnaA"/>
    <property type="match status" value="1"/>
</dbReference>
<keyword evidence="3 8" id="KW-0235">DNA replication</keyword>
<evidence type="ECO:0000256" key="10">
    <source>
        <dbReference type="RuleBase" id="RU000577"/>
    </source>
</evidence>
<feature type="binding site" evidence="8">
    <location>
        <position position="233"/>
    </location>
    <ligand>
        <name>ATP</name>
        <dbReference type="ChEBI" id="CHEBI:30616"/>
    </ligand>
</feature>
<comment type="caution">
    <text evidence="15">The sequence shown here is derived from an EMBL/GenBank/DDBJ whole genome shotgun (WGS) entry which is preliminary data.</text>
</comment>
<evidence type="ECO:0000256" key="11">
    <source>
        <dbReference type="RuleBase" id="RU004227"/>
    </source>
</evidence>
<dbReference type="Proteomes" id="UP000220102">
    <property type="component" value="Unassembled WGS sequence"/>
</dbReference>
<dbReference type="Gene3D" id="1.10.1750.10">
    <property type="match status" value="1"/>
</dbReference>
<evidence type="ECO:0000256" key="2">
    <source>
        <dbReference type="ARBA" id="ARBA00022490"/>
    </source>
</evidence>
<dbReference type="AlphaFoldDB" id="A0A2A8CVB3"/>
<evidence type="ECO:0000259" key="14">
    <source>
        <dbReference type="SMART" id="SM00760"/>
    </source>
</evidence>
<dbReference type="InterPro" id="IPR003593">
    <property type="entry name" value="AAA+_ATPase"/>
</dbReference>
<feature type="binding site" evidence="8">
    <location>
        <position position="232"/>
    </location>
    <ligand>
        <name>ATP</name>
        <dbReference type="ChEBI" id="CHEBI:30616"/>
    </ligand>
</feature>
<evidence type="ECO:0000256" key="1">
    <source>
        <dbReference type="ARBA" id="ARBA00006583"/>
    </source>
</evidence>
<proteinExistence type="inferred from homology"/>
<feature type="compositionally biased region" description="Low complexity" evidence="12">
    <location>
        <begin position="135"/>
        <end position="166"/>
    </location>
</feature>
<dbReference type="InterPro" id="IPR038454">
    <property type="entry name" value="DnaA_N_sf"/>
</dbReference>
<dbReference type="PROSITE" id="PS01008">
    <property type="entry name" value="DNAA"/>
    <property type="match status" value="1"/>
</dbReference>
<keyword evidence="6 8" id="KW-0446">Lipid-binding</keyword>
<sequence>MDQSAETAWAQCREIIQENINRQSFKTWFEPLKAQSLTEEDGLRKLTIQLPSRFYYEWLEEHYFSLLRKTITKVLGPNGRLFYDVVIEKENPEEPEHGASMQLPARRGDDVSPDASEAPPNPAEIDAPEGRRQESSSSRSRGSENQPSPARDGDPSAGPPGSQQPPVSNPFAIPGIQKAEIDSQLNSSYTFERFIEGDCNRLARSAAWAIAQEPGATSFNPFLIYGGVGLGKTHLIQAIGNYVQAKESVDTCLYVSSERFTTEFVQSIQRNRISEFSMFYRQIDLLIVDDVQFFSGKEKTQEEFFHIFNALHQSGRQIILSADRPPRDIEGIEERLLSRFQWGLSADVQSPGLETRIAILQRKAEDDGIELEQEVIEFIAHNIKSNIRELEGALIRLLAHATLHQRDLDLDLAKEVLRDLMQDMQVNLTIEEIQRIVCDYLDIPEDLVRAKTRKREVVRARQIAMYFSKKLTQHSLKTIGLHFGGRDHSTVIHANNTVEDQIETDDQFASMVEEIGRKIELRSR</sequence>
<evidence type="ECO:0000256" key="9">
    <source>
        <dbReference type="NCBIfam" id="TIGR00362"/>
    </source>
</evidence>
<dbReference type="InterPro" id="IPR024633">
    <property type="entry name" value="DnaA_N_dom"/>
</dbReference>
<comment type="function">
    <text evidence="8 10">Plays an essential role in the initiation and regulation of chromosomal replication. ATP-DnaA binds to the origin of replication (oriC) to initiate formation of the DNA replication initiation complex once per cell cycle. Binds the DnaA box (a 9 base pair repeat at the origin) and separates the double-stranded (ds)DNA. Forms a right-handed helical filament on oriC DNA; dsDNA binds to the exterior of the filament while single-stranded (ss)DNA is stabiized in the filament's interior. The ATP-DnaA-oriC complex binds and stabilizes one strand of the AT-rich DNA unwinding element (DUE), permitting loading of DNA polymerase. After initiation quickly degrades to an ADP-DnaA complex that is not apt for DNA replication. Binds acidic phospholipids.</text>
</comment>
<comment type="domain">
    <text evidence="8">Domain I is involved in oligomerization and binding regulators, domain II is flexibile and of varying length in different bacteria, domain III forms the AAA+ region, while domain IV binds dsDNA.</text>
</comment>